<dbReference type="InterPro" id="IPR001304">
    <property type="entry name" value="C-type_lectin-like"/>
</dbReference>
<dbReference type="Proteomes" id="UP000887540">
    <property type="component" value="Unplaced"/>
</dbReference>
<keyword evidence="3" id="KW-1185">Reference proteome</keyword>
<dbReference type="AlphaFoldDB" id="A0A914CEW5"/>
<dbReference type="CDD" id="cd00037">
    <property type="entry name" value="CLECT"/>
    <property type="match status" value="1"/>
</dbReference>
<evidence type="ECO:0000313" key="4">
    <source>
        <dbReference type="WBParaSite" id="ACRNAN_scaffold10176.g8625.t1"/>
    </source>
</evidence>
<dbReference type="InterPro" id="IPR016186">
    <property type="entry name" value="C-type_lectin-like/link_sf"/>
</dbReference>
<evidence type="ECO:0000313" key="3">
    <source>
        <dbReference type="Proteomes" id="UP000887540"/>
    </source>
</evidence>
<proteinExistence type="predicted"/>
<dbReference type="Pfam" id="PF00059">
    <property type="entry name" value="Lectin_C"/>
    <property type="match status" value="1"/>
</dbReference>
<feature type="signal peptide" evidence="1">
    <location>
        <begin position="1"/>
        <end position="20"/>
    </location>
</feature>
<protein>
    <submittedName>
        <fullName evidence="4">C-type lectin domain-containing protein</fullName>
    </submittedName>
</protein>
<dbReference type="InterPro" id="IPR016187">
    <property type="entry name" value="CTDL_fold"/>
</dbReference>
<reference evidence="4" key="1">
    <citation type="submission" date="2022-11" db="UniProtKB">
        <authorList>
            <consortium name="WormBaseParasite"/>
        </authorList>
    </citation>
    <scope>IDENTIFICATION</scope>
</reference>
<dbReference type="Gene3D" id="3.10.100.10">
    <property type="entry name" value="Mannose-Binding Protein A, subunit A"/>
    <property type="match status" value="1"/>
</dbReference>
<keyword evidence="1" id="KW-0732">Signal</keyword>
<dbReference type="PANTHER" id="PTHR22803">
    <property type="entry name" value="MANNOSE, PHOSPHOLIPASE, LECTIN RECEPTOR RELATED"/>
    <property type="match status" value="1"/>
</dbReference>
<dbReference type="SMART" id="SM00034">
    <property type="entry name" value="CLECT"/>
    <property type="match status" value="1"/>
</dbReference>
<sequence>MSKIIGICLLFLLITFSTQSDECEKGLKNAVECLDKKVSLAKVEIDKKNEAINKQKLTIEQLRKEAESQKPKCTQDWAHFEGSCYKYFSDFENLNIAQSICARNGGNLATILNQAENNFIQNLIPANSANVIFGLKGVTNENRGGPYSWVDGSPCCSYTNWAPVDSSMYKPDCYRISKSTGQWTDFWCSYSTPFICKKNSLYKGNDNEDTSDVSTNTNPIGDWRKECGLSDEGKWKSSGSSSTTSAPGTGVTIASGIATLPPHTCSMFCPTRPSSTTPPKGDVEGFLKDKIDTIKKVLGLLGPIFGSSGKPTGLDGVLSGLNKLLDNIVEAILSGVKGDLGPLKKLVDGLNLVLASLPKEEAPVDTPTLPRTLAEPTRVKRQGITLLGLEGLIKNVLMLVRQLLNDLLPGLQKLLKDIGPDLLNLLDKLLGSLKELLDKVLTGLINALGGNSNLLSALSGGLSLLGMLG</sequence>
<dbReference type="WBParaSite" id="ACRNAN_scaffold10176.g8625.t1">
    <property type="protein sequence ID" value="ACRNAN_scaffold10176.g8625.t1"/>
    <property type="gene ID" value="ACRNAN_scaffold10176.g8625"/>
</dbReference>
<dbReference type="PROSITE" id="PS50041">
    <property type="entry name" value="C_TYPE_LECTIN_2"/>
    <property type="match status" value="1"/>
</dbReference>
<dbReference type="InterPro" id="IPR050111">
    <property type="entry name" value="C-type_lectin/snaclec_domain"/>
</dbReference>
<name>A0A914CEW5_9BILA</name>
<evidence type="ECO:0000259" key="2">
    <source>
        <dbReference type="PROSITE" id="PS50041"/>
    </source>
</evidence>
<evidence type="ECO:0000256" key="1">
    <source>
        <dbReference type="SAM" id="SignalP"/>
    </source>
</evidence>
<feature type="domain" description="C-type lectin" evidence="2">
    <location>
        <begin position="80"/>
        <end position="197"/>
    </location>
</feature>
<feature type="chain" id="PRO_5037226302" evidence="1">
    <location>
        <begin position="21"/>
        <end position="469"/>
    </location>
</feature>
<organism evidence="3 4">
    <name type="scientific">Acrobeloides nanus</name>
    <dbReference type="NCBI Taxonomy" id="290746"/>
    <lineage>
        <taxon>Eukaryota</taxon>
        <taxon>Metazoa</taxon>
        <taxon>Ecdysozoa</taxon>
        <taxon>Nematoda</taxon>
        <taxon>Chromadorea</taxon>
        <taxon>Rhabditida</taxon>
        <taxon>Tylenchina</taxon>
        <taxon>Cephalobomorpha</taxon>
        <taxon>Cephaloboidea</taxon>
        <taxon>Cephalobidae</taxon>
        <taxon>Acrobeloides</taxon>
    </lineage>
</organism>
<accession>A0A914CEW5</accession>
<dbReference type="SUPFAM" id="SSF56436">
    <property type="entry name" value="C-type lectin-like"/>
    <property type="match status" value="1"/>
</dbReference>